<evidence type="ECO:0000313" key="13">
    <source>
        <dbReference type="EMBL" id="URJ33066.1"/>
    </source>
</evidence>
<gene>
    <name evidence="13" type="primary">pabC</name>
    <name evidence="13" type="ORF">M9408_00345</name>
</gene>
<organism evidence="13 14">
    <name type="scientific">Candidatus Blochmannia vicinus</name>
    <name type="common">nom. nud.</name>
    <dbReference type="NCBI Taxonomy" id="251540"/>
    <lineage>
        <taxon>Bacteria</taxon>
        <taxon>Pseudomonadati</taxon>
        <taxon>Pseudomonadota</taxon>
        <taxon>Gammaproteobacteria</taxon>
        <taxon>Enterobacterales</taxon>
        <taxon>Enterobacteriaceae</taxon>
        <taxon>ant endosymbionts</taxon>
        <taxon>Candidatus Blochmanniella</taxon>
    </lineage>
</organism>
<comment type="similarity">
    <text evidence="2 11">Belongs to the class-IV pyridoxal-phosphate-dependent aminotransferase family.</text>
</comment>
<dbReference type="InterPro" id="IPR018300">
    <property type="entry name" value="Aminotrans_IV_CS"/>
</dbReference>
<dbReference type="SUPFAM" id="SSF56752">
    <property type="entry name" value="D-aminoacid aminotransferase-like PLP-dependent enzymes"/>
    <property type="match status" value="1"/>
</dbReference>
<dbReference type="InterPro" id="IPR036038">
    <property type="entry name" value="Aminotransferase-like"/>
</dbReference>
<dbReference type="InterPro" id="IPR050571">
    <property type="entry name" value="Class-IV_PLP-Dep_Aminotrnsfr"/>
</dbReference>
<dbReference type="InterPro" id="IPR017824">
    <property type="entry name" value="Aminodeoxychorismate_lyase_IV"/>
</dbReference>
<dbReference type="Gene3D" id="3.20.10.10">
    <property type="entry name" value="D-amino Acid Aminotransferase, subunit A, domain 2"/>
    <property type="match status" value="1"/>
</dbReference>
<dbReference type="EC" id="4.1.3.38" evidence="8 10"/>
<name>A0ABY4SZY3_9ENTR</name>
<dbReference type="PANTHER" id="PTHR42743">
    <property type="entry name" value="AMINO-ACID AMINOTRANSFERASE"/>
    <property type="match status" value="1"/>
</dbReference>
<dbReference type="Pfam" id="PF01063">
    <property type="entry name" value="Aminotran_4"/>
    <property type="match status" value="1"/>
</dbReference>
<comment type="cofactor">
    <cofactor evidence="1 12">
        <name>pyridoxal 5'-phosphate</name>
        <dbReference type="ChEBI" id="CHEBI:597326"/>
    </cofactor>
</comment>
<evidence type="ECO:0000256" key="2">
    <source>
        <dbReference type="ARBA" id="ARBA00009320"/>
    </source>
</evidence>
<comment type="catalytic activity">
    <reaction evidence="9">
        <text>4-amino-4-deoxychorismate = 4-aminobenzoate + pyruvate + H(+)</text>
        <dbReference type="Rhea" id="RHEA:16201"/>
        <dbReference type="ChEBI" id="CHEBI:15361"/>
        <dbReference type="ChEBI" id="CHEBI:15378"/>
        <dbReference type="ChEBI" id="CHEBI:17836"/>
        <dbReference type="ChEBI" id="CHEBI:58406"/>
        <dbReference type="EC" id="4.1.3.38"/>
    </reaction>
</comment>
<evidence type="ECO:0000256" key="7">
    <source>
        <dbReference type="ARBA" id="ARBA00035633"/>
    </source>
</evidence>
<keyword evidence="4 12" id="KW-0663">Pyridoxal phosphate</keyword>
<evidence type="ECO:0000256" key="8">
    <source>
        <dbReference type="ARBA" id="ARBA00035676"/>
    </source>
</evidence>
<keyword evidence="6 13" id="KW-0456">Lyase</keyword>
<dbReference type="InterPro" id="IPR043132">
    <property type="entry name" value="BCAT-like_C"/>
</dbReference>
<evidence type="ECO:0000256" key="9">
    <source>
        <dbReference type="ARBA" id="ARBA00049529"/>
    </source>
</evidence>
<evidence type="ECO:0000256" key="3">
    <source>
        <dbReference type="ARBA" id="ARBA00011738"/>
    </source>
</evidence>
<reference evidence="13" key="1">
    <citation type="submission" date="2022-05" db="EMBL/GenBank/DDBJ databases">
        <title>Impact of host demography and evolutionary history on endosymbiont molecular evolution: a test in carpenter ants (Genus Camponotus) and their Blochmannia endosymbionts.</title>
        <authorList>
            <person name="Manthey J.D."/>
            <person name="Giron J.C."/>
            <person name="Hruska J.P."/>
        </authorList>
    </citation>
    <scope>NUCLEOTIDE SEQUENCE</scope>
    <source>
        <strain evidence="13">C-005</strain>
    </source>
</reference>
<dbReference type="EMBL" id="CP097763">
    <property type="protein sequence ID" value="URJ33066.1"/>
    <property type="molecule type" value="Genomic_DNA"/>
</dbReference>
<dbReference type="InterPro" id="IPR043131">
    <property type="entry name" value="BCAT-like_N"/>
</dbReference>
<protein>
    <recommendedName>
        <fullName evidence="8 10">Aminodeoxychorismate lyase</fullName>
        <ecNumber evidence="8 10">4.1.3.38</ecNumber>
    </recommendedName>
</protein>
<sequence>MLFIAGKLKIIMYWVNGILKKTVSLNNRALHFGDGFFTTARLRHGEIEFLDLHMNRLILSAKRLMFNNFNYNFLYKEMLQAASFSSTYSIIKVIISRSDNHKLHGYKCKNDIEPLRIIYIGRLPKYYIRWINVGICMKTSVVRLARNTFLAGIKHLNRLEQVMISMWISKNEEIDEALVLDTDGNVVECCSSNIFWRYKYQVFTPSIHYAGVNGIMRQIVFRLLPELGYCIRTVTVGPEHVKNANEVFITNALLPLASVNSIDDCFYSDKTLFRLLYSHITNNKIQ</sequence>
<evidence type="ECO:0000256" key="4">
    <source>
        <dbReference type="ARBA" id="ARBA00022898"/>
    </source>
</evidence>
<evidence type="ECO:0000256" key="10">
    <source>
        <dbReference type="NCBIfam" id="TIGR03461"/>
    </source>
</evidence>
<evidence type="ECO:0000256" key="12">
    <source>
        <dbReference type="RuleBase" id="RU004516"/>
    </source>
</evidence>
<dbReference type="PROSITE" id="PS00770">
    <property type="entry name" value="AA_TRANSFER_CLASS_4"/>
    <property type="match status" value="1"/>
</dbReference>
<dbReference type="PANTHER" id="PTHR42743:SF2">
    <property type="entry name" value="AMINODEOXYCHORISMATE LYASE"/>
    <property type="match status" value="1"/>
</dbReference>
<dbReference type="RefSeq" id="WP_250257244.1">
    <property type="nucleotide sequence ID" value="NZ_CP097763.1"/>
</dbReference>
<dbReference type="InterPro" id="IPR001544">
    <property type="entry name" value="Aminotrans_IV"/>
</dbReference>
<keyword evidence="5" id="KW-0289">Folate biosynthesis</keyword>
<dbReference type="Proteomes" id="UP001056622">
    <property type="component" value="Chromosome"/>
</dbReference>
<evidence type="ECO:0000313" key="14">
    <source>
        <dbReference type="Proteomes" id="UP001056622"/>
    </source>
</evidence>
<evidence type="ECO:0000256" key="6">
    <source>
        <dbReference type="ARBA" id="ARBA00023239"/>
    </source>
</evidence>
<comment type="subunit">
    <text evidence="3">Homodimer.</text>
</comment>
<evidence type="ECO:0000256" key="1">
    <source>
        <dbReference type="ARBA" id="ARBA00001933"/>
    </source>
</evidence>
<comment type="pathway">
    <text evidence="7">Cofactor biosynthesis; tetrahydrofolate biosynthesis; 4-aminobenzoate from chorismate: step 2/2.</text>
</comment>
<dbReference type="GO" id="GO:0008696">
    <property type="term" value="F:4-amino-4-deoxychorismate lyase activity"/>
    <property type="evidence" value="ECO:0007669"/>
    <property type="project" value="UniProtKB-EC"/>
</dbReference>
<evidence type="ECO:0000256" key="11">
    <source>
        <dbReference type="RuleBase" id="RU004106"/>
    </source>
</evidence>
<accession>A0ABY4SZY3</accession>
<dbReference type="NCBIfam" id="NF004761">
    <property type="entry name" value="PRK06092.1"/>
    <property type="match status" value="1"/>
</dbReference>
<dbReference type="Gene3D" id="3.30.470.10">
    <property type="match status" value="1"/>
</dbReference>
<evidence type="ECO:0000256" key="5">
    <source>
        <dbReference type="ARBA" id="ARBA00022909"/>
    </source>
</evidence>
<keyword evidence="14" id="KW-1185">Reference proteome</keyword>
<proteinExistence type="inferred from homology"/>
<dbReference type="NCBIfam" id="TIGR03461">
    <property type="entry name" value="pabC_Proteo"/>
    <property type="match status" value="1"/>
</dbReference>